<dbReference type="CDD" id="cd16439">
    <property type="entry name" value="beta_Kdo_transferase_KpsC_2"/>
    <property type="match status" value="1"/>
</dbReference>
<reference evidence="1 2" key="1">
    <citation type="submission" date="2024-08" db="EMBL/GenBank/DDBJ databases">
        <authorList>
            <person name="Ishaq N."/>
        </authorList>
    </citation>
    <scope>NUCLEOTIDE SEQUENCE [LARGE SCALE GENOMIC DNA]</scope>
    <source>
        <strain evidence="1 2">JCM 30400</strain>
    </source>
</reference>
<dbReference type="Proteomes" id="UP001569414">
    <property type="component" value="Unassembled WGS sequence"/>
</dbReference>
<dbReference type="RefSeq" id="WP_371842157.1">
    <property type="nucleotide sequence ID" value="NZ_JBGMEL010000001.1"/>
</dbReference>
<dbReference type="CDD" id="cd16440">
    <property type="entry name" value="beta_Kdo_transferase_KpsC_1"/>
    <property type="match status" value="1"/>
</dbReference>
<organism evidence="1 2">
    <name type="scientific">Microbulbifer echini</name>
    <dbReference type="NCBI Taxonomy" id="1529067"/>
    <lineage>
        <taxon>Bacteria</taxon>
        <taxon>Pseudomonadati</taxon>
        <taxon>Pseudomonadota</taxon>
        <taxon>Gammaproteobacteria</taxon>
        <taxon>Cellvibrionales</taxon>
        <taxon>Microbulbiferaceae</taxon>
        <taxon>Microbulbifer</taxon>
    </lineage>
</organism>
<sequence>MRFLESFIGGKCQYVAARPGKAVVKMVGWGLKATAVKAQRIAYRAGLPYFSIEDGFLRSVGLGVEGAQTHSLAVDYSGIYYDASRPSDLETLIRERDFSAEELSRAVSGLNLLRTHRLCKYNNSDDNPLDIPGNPPAVLVVDQTYGDISVSAGLASERHFHEMLQSAIEENPQAEIYVKIHPDVVAGKKSGYLKSLAEKNGCRIIATDLSPWSIFDCVDKVYVVTSQLGFDALIAGKEVHCFGVPFYSGWGLTKDRQSVVRRNVSRTLTEIFCAAYLRYCRYINPYTGRQCAFEDTLALIIEQKRQRQRFQGFWLGVGFSPWKRRFIPDFIGDKAKIDFSRSEKKIFAVNSGTNILIWASRVTKTLIDKCEESQIKLWRIEDGFLRSVGLGVDLVTPSSLVLDAQGIYFDARHPNDLEVLLGTTHFSPDILFKAKKLRELLVVNRVTKYNVGGSGLPMNLCFPQNKSKILIPGQVESDASIAYGSPVIKSNFSLLQRVRAKYPNAHIIYKPHPDVVTGARTGALPVGAESQYDTIIEQGDISLLLDKVDEVHTLSSLCGFEALLRGIKVVTYGLPFYAGWGLSEDTLLVDREFHDLDLQAFRFRRQRTLSLDQLIAGALLLYPVYVDPSTGEFIDAETTVELLQMDRKVNRNRGVLFKAYRWYRNVFLKY</sequence>
<comment type="caution">
    <text evidence="1">The sequence shown here is derived from an EMBL/GenBank/DDBJ whole genome shotgun (WGS) entry which is preliminary data.</text>
</comment>
<protein>
    <submittedName>
        <fullName evidence="1">Capsular polysaccharide biosynthesis protein</fullName>
    </submittedName>
</protein>
<dbReference type="InterPro" id="IPR007833">
    <property type="entry name" value="Capsule_polysaccharide_synth"/>
</dbReference>
<accession>A0ABV4NHT5</accession>
<evidence type="ECO:0000313" key="2">
    <source>
        <dbReference type="Proteomes" id="UP001569414"/>
    </source>
</evidence>
<name>A0ABV4NHT5_9GAMM</name>
<gene>
    <name evidence="1" type="ORF">ACCI51_00080</name>
</gene>
<dbReference type="Pfam" id="PF05159">
    <property type="entry name" value="Capsule_synth"/>
    <property type="match status" value="4"/>
</dbReference>
<keyword evidence="2" id="KW-1185">Reference proteome</keyword>
<evidence type="ECO:0000313" key="1">
    <source>
        <dbReference type="EMBL" id="MFA0788923.1"/>
    </source>
</evidence>
<dbReference type="EMBL" id="JBGMEL010000001">
    <property type="protein sequence ID" value="MFA0788923.1"/>
    <property type="molecule type" value="Genomic_DNA"/>
</dbReference>
<proteinExistence type="predicted"/>